<dbReference type="InterPro" id="IPR003660">
    <property type="entry name" value="HAMP_dom"/>
</dbReference>
<evidence type="ECO:0000256" key="3">
    <source>
        <dbReference type="ARBA" id="ARBA00022553"/>
    </source>
</evidence>
<gene>
    <name evidence="12" type="ORF">METZ01_LOCUS70431</name>
</gene>
<dbReference type="Gene3D" id="3.30.565.10">
    <property type="entry name" value="Histidine kinase-like ATPase, C-terminal domain"/>
    <property type="match status" value="1"/>
</dbReference>
<feature type="transmembrane region" description="Helical" evidence="9">
    <location>
        <begin position="42"/>
        <end position="63"/>
    </location>
</feature>
<dbReference type="CDD" id="cd06225">
    <property type="entry name" value="HAMP"/>
    <property type="match status" value="1"/>
</dbReference>
<dbReference type="InterPro" id="IPR003661">
    <property type="entry name" value="HisK_dim/P_dom"/>
</dbReference>
<feature type="transmembrane region" description="Helical" evidence="9">
    <location>
        <begin position="259"/>
        <end position="279"/>
    </location>
</feature>
<keyword evidence="8" id="KW-0902">Two-component regulatory system</keyword>
<keyword evidence="9" id="KW-0472">Membrane</keyword>
<evidence type="ECO:0000256" key="6">
    <source>
        <dbReference type="ARBA" id="ARBA00022777"/>
    </source>
</evidence>
<dbReference type="InterPro" id="IPR017232">
    <property type="entry name" value="NtrY"/>
</dbReference>
<dbReference type="SMART" id="SM00387">
    <property type="entry name" value="HATPase_c"/>
    <property type="match status" value="1"/>
</dbReference>
<dbReference type="GO" id="GO:0005524">
    <property type="term" value="F:ATP binding"/>
    <property type="evidence" value="ECO:0007669"/>
    <property type="project" value="UniProtKB-KW"/>
</dbReference>
<dbReference type="SMART" id="SM00304">
    <property type="entry name" value="HAMP"/>
    <property type="match status" value="1"/>
</dbReference>
<accession>A0A381TRP5</accession>
<dbReference type="InterPro" id="IPR036890">
    <property type="entry name" value="HATPase_C_sf"/>
</dbReference>
<feature type="transmembrane region" description="Helical" evidence="9">
    <location>
        <begin position="84"/>
        <end position="103"/>
    </location>
</feature>
<dbReference type="InterPro" id="IPR036097">
    <property type="entry name" value="HisK_dim/P_sf"/>
</dbReference>
<dbReference type="GO" id="GO:0000155">
    <property type="term" value="F:phosphorelay sensor kinase activity"/>
    <property type="evidence" value="ECO:0007669"/>
    <property type="project" value="InterPro"/>
</dbReference>
<name>A0A381TRP5_9ZZZZ</name>
<organism evidence="12">
    <name type="scientific">marine metagenome</name>
    <dbReference type="NCBI Taxonomy" id="408172"/>
    <lineage>
        <taxon>unclassified sequences</taxon>
        <taxon>metagenomes</taxon>
        <taxon>ecological metagenomes</taxon>
    </lineage>
</organism>
<evidence type="ECO:0000256" key="8">
    <source>
        <dbReference type="ARBA" id="ARBA00023012"/>
    </source>
</evidence>
<feature type="domain" description="HAMP" evidence="11">
    <location>
        <begin position="283"/>
        <end position="336"/>
    </location>
</feature>
<dbReference type="Pfam" id="PF00512">
    <property type="entry name" value="HisKA"/>
    <property type="match status" value="1"/>
</dbReference>
<dbReference type="InterPro" id="IPR004358">
    <property type="entry name" value="Sig_transdc_His_kin-like_C"/>
</dbReference>
<comment type="catalytic activity">
    <reaction evidence="1">
        <text>ATP + protein L-histidine = ADP + protein N-phospho-L-histidine.</text>
        <dbReference type="EC" id="2.7.13.3"/>
    </reaction>
</comment>
<dbReference type="InterPro" id="IPR035965">
    <property type="entry name" value="PAS-like_dom_sf"/>
</dbReference>
<keyword evidence="9" id="KW-0812">Transmembrane</keyword>
<dbReference type="EMBL" id="UINC01004888">
    <property type="protein sequence ID" value="SVA17577.1"/>
    <property type="molecule type" value="Genomic_DNA"/>
</dbReference>
<dbReference type="SMART" id="SM00388">
    <property type="entry name" value="HisKA"/>
    <property type="match status" value="1"/>
</dbReference>
<dbReference type="PRINTS" id="PR00344">
    <property type="entry name" value="BCTRLSENSOR"/>
</dbReference>
<keyword evidence="3" id="KW-0597">Phosphoprotein</keyword>
<dbReference type="PANTHER" id="PTHR43065:SF10">
    <property type="entry name" value="PEROXIDE STRESS-ACTIVATED HISTIDINE KINASE MAK3"/>
    <property type="match status" value="1"/>
</dbReference>
<evidence type="ECO:0000313" key="12">
    <source>
        <dbReference type="EMBL" id="SVA17577.1"/>
    </source>
</evidence>
<protein>
    <recommendedName>
        <fullName evidence="2">histidine kinase</fullName>
        <ecNumber evidence="2">2.7.13.3</ecNumber>
    </recommendedName>
</protein>
<evidence type="ECO:0000256" key="7">
    <source>
        <dbReference type="ARBA" id="ARBA00022840"/>
    </source>
</evidence>
<evidence type="ECO:0000259" key="11">
    <source>
        <dbReference type="PROSITE" id="PS50885"/>
    </source>
</evidence>
<evidence type="ECO:0000256" key="5">
    <source>
        <dbReference type="ARBA" id="ARBA00022741"/>
    </source>
</evidence>
<keyword evidence="9" id="KW-1133">Transmembrane helix</keyword>
<evidence type="ECO:0000259" key="10">
    <source>
        <dbReference type="PROSITE" id="PS50109"/>
    </source>
</evidence>
<proteinExistence type="predicted"/>
<dbReference type="Gene3D" id="6.10.340.10">
    <property type="match status" value="1"/>
</dbReference>
<dbReference type="Pfam" id="PF02518">
    <property type="entry name" value="HATPase_c"/>
    <property type="match status" value="1"/>
</dbReference>
<dbReference type="AlphaFoldDB" id="A0A381TRP5"/>
<feature type="transmembrane region" description="Helical" evidence="9">
    <location>
        <begin position="15"/>
        <end position="36"/>
    </location>
</feature>
<dbReference type="SUPFAM" id="SSF55874">
    <property type="entry name" value="ATPase domain of HSP90 chaperone/DNA topoisomerase II/histidine kinase"/>
    <property type="match status" value="1"/>
</dbReference>
<evidence type="ECO:0000256" key="2">
    <source>
        <dbReference type="ARBA" id="ARBA00012438"/>
    </source>
</evidence>
<dbReference type="Gene3D" id="3.30.450.20">
    <property type="entry name" value="PAS domain"/>
    <property type="match status" value="1"/>
</dbReference>
<keyword evidence="4" id="KW-0808">Transferase</keyword>
<reference evidence="12" key="1">
    <citation type="submission" date="2018-05" db="EMBL/GenBank/DDBJ databases">
        <authorList>
            <person name="Lanie J.A."/>
            <person name="Ng W.-L."/>
            <person name="Kazmierczak K.M."/>
            <person name="Andrzejewski T.M."/>
            <person name="Davidsen T.M."/>
            <person name="Wayne K.J."/>
            <person name="Tettelin H."/>
            <person name="Glass J.I."/>
            <person name="Rusch D."/>
            <person name="Podicherti R."/>
            <person name="Tsui H.-C.T."/>
            <person name="Winkler M.E."/>
        </authorList>
    </citation>
    <scope>NUCLEOTIDE SEQUENCE</scope>
</reference>
<evidence type="ECO:0000256" key="1">
    <source>
        <dbReference type="ARBA" id="ARBA00000085"/>
    </source>
</evidence>
<dbReference type="EC" id="2.7.13.3" evidence="2"/>
<dbReference type="SUPFAM" id="SSF47384">
    <property type="entry name" value="Homodimeric domain of signal transducing histidine kinase"/>
    <property type="match status" value="1"/>
</dbReference>
<feature type="domain" description="Histidine kinase" evidence="10">
    <location>
        <begin position="472"/>
        <end position="686"/>
    </location>
</feature>
<dbReference type="PROSITE" id="PS50109">
    <property type="entry name" value="HIS_KIN"/>
    <property type="match status" value="1"/>
</dbReference>
<dbReference type="PIRSF" id="PIRSF037532">
    <property type="entry name" value="STHK_NtrY"/>
    <property type="match status" value="1"/>
</dbReference>
<dbReference type="GO" id="GO:0016020">
    <property type="term" value="C:membrane"/>
    <property type="evidence" value="ECO:0007669"/>
    <property type="project" value="InterPro"/>
</dbReference>
<dbReference type="Pfam" id="PF00672">
    <property type="entry name" value="HAMP"/>
    <property type="match status" value="1"/>
</dbReference>
<dbReference type="PANTHER" id="PTHR43065">
    <property type="entry name" value="SENSOR HISTIDINE KINASE"/>
    <property type="match status" value="1"/>
</dbReference>
<dbReference type="InterPro" id="IPR003594">
    <property type="entry name" value="HATPase_dom"/>
</dbReference>
<evidence type="ECO:0000256" key="9">
    <source>
        <dbReference type="SAM" id="Phobius"/>
    </source>
</evidence>
<dbReference type="CDD" id="cd00082">
    <property type="entry name" value="HisKA"/>
    <property type="match status" value="1"/>
</dbReference>
<keyword evidence="6" id="KW-0418">Kinase</keyword>
<keyword evidence="5" id="KW-0547">Nucleotide-binding</keyword>
<dbReference type="PROSITE" id="PS50885">
    <property type="entry name" value="HAMP"/>
    <property type="match status" value="1"/>
</dbReference>
<dbReference type="SUPFAM" id="SSF55785">
    <property type="entry name" value="PYP-like sensor domain (PAS domain)"/>
    <property type="match status" value="1"/>
</dbReference>
<sequence length="693" mass="79456">MLIDRTFSMKKSPPATFWVAAFLVSFLAMFYLGLNSELIDKWYLYLVIYNVGMSLFASYFIVISIRKLRRDMQKDVIGSKFTWSFVRIIPVLVLLPVLSFYLFSFESIRDNLQRAGSQFDVFNMTVRGEVDELYNNTTIVSSQYYKDRANNVALLVNYYNVPRSSNEKMQKVLEQLIVDDWACELTLYDAKMNLIATQKNTETDCLQDGYTASTDQFTLVARFSLDYNIDSLTKRMTRFRNAAREAELTLNNSIIKTRFMIDFSSTVLLVVLCALLVVLRMIDQLMRPMHNLSLATREITTGNYDVKIEHDPKNKDLHDLIVHFNEMSRQIKLSREGLDTHNLYLETILKYSYGVIALNHDKTIQLINPVIGRMLKIDKVESYVGLSYDSITENHKNLEPLFSYMDKNIKQDKNEWSREVEIMLSDRHRLLYCQGAILNVEDKSLGYVIMISDITKLNRAQKKAAWGQVAVRMAHEIKNPLTPILLSAQRLRNLFLNKLDPKTSKVIDKTTKTIIDQVKSMDSMVSAFANYADAPELQRKTFSLNTLVNKAVSLYDEQDGVRIDLDLNGDLPKLQLDKDSISRIIINLIKNSTESRQDKGELNILIQSRYIPSENIVRLIVTDNGNGFSENLIDKVFEPYTTTKPKGGGLGLAIVQNIVEQHEGQIFASNIKPHGARITIEFSIIKVEGESDE</sequence>
<keyword evidence="7" id="KW-0067">ATP-binding</keyword>
<dbReference type="InterPro" id="IPR005467">
    <property type="entry name" value="His_kinase_dom"/>
</dbReference>
<evidence type="ECO:0000256" key="4">
    <source>
        <dbReference type="ARBA" id="ARBA00022679"/>
    </source>
</evidence>
<dbReference type="Gene3D" id="1.10.287.130">
    <property type="match status" value="1"/>
</dbReference>
<dbReference type="SUPFAM" id="SSF158472">
    <property type="entry name" value="HAMP domain-like"/>
    <property type="match status" value="1"/>
</dbReference>